<protein>
    <submittedName>
        <fullName evidence="4">Uncharacterized protein</fullName>
    </submittedName>
</protein>
<evidence type="ECO:0000313" key="4">
    <source>
        <dbReference type="WBParaSite" id="Gr19_v10_g2574.t1"/>
    </source>
</evidence>
<evidence type="ECO:0000256" key="2">
    <source>
        <dbReference type="SAM" id="SignalP"/>
    </source>
</evidence>
<evidence type="ECO:0000313" key="3">
    <source>
        <dbReference type="Proteomes" id="UP000887572"/>
    </source>
</evidence>
<keyword evidence="3" id="KW-1185">Reference proteome</keyword>
<dbReference type="PANTHER" id="PTHR34401">
    <property type="entry name" value="PROTEIN CBG12388-RELATED"/>
    <property type="match status" value="1"/>
</dbReference>
<dbReference type="PANTHER" id="PTHR34401:SF7">
    <property type="entry name" value="EXTRACELLULAR MEMBRANE PROTEIN, CFEM DOMAIN PROTEIN"/>
    <property type="match status" value="1"/>
</dbReference>
<proteinExistence type="predicted"/>
<accession>A0A914HLZ3</accession>
<keyword evidence="2" id="KW-0732">Signal</keyword>
<feature type="chain" id="PRO_5037264268" evidence="2">
    <location>
        <begin position="34"/>
        <end position="281"/>
    </location>
</feature>
<organism evidence="3 4">
    <name type="scientific">Globodera rostochiensis</name>
    <name type="common">Golden nematode worm</name>
    <name type="synonym">Heterodera rostochiensis</name>
    <dbReference type="NCBI Taxonomy" id="31243"/>
    <lineage>
        <taxon>Eukaryota</taxon>
        <taxon>Metazoa</taxon>
        <taxon>Ecdysozoa</taxon>
        <taxon>Nematoda</taxon>
        <taxon>Chromadorea</taxon>
        <taxon>Rhabditida</taxon>
        <taxon>Tylenchina</taxon>
        <taxon>Tylenchomorpha</taxon>
        <taxon>Tylenchoidea</taxon>
        <taxon>Heteroderidae</taxon>
        <taxon>Heteroderinae</taxon>
        <taxon>Globodera</taxon>
    </lineage>
</organism>
<feature type="signal peptide" evidence="2">
    <location>
        <begin position="1"/>
        <end position="33"/>
    </location>
</feature>
<sequence length="281" mass="30290">MNCSTTSTVFLCISNYCLHLLLAATMGITVANAAASAQQQQPQFSPAMSKFAATAAAGGGAGGQQQQQFMTAPQCRCKDLDACAKEIEKLVAKCKTEPKCEAYLKKIGNSQKIRQCLADEQKDMEKLEQCVEKTVGPIGCTNDEHPKNLTIPIIPEMMGENVQQQQQNAGGRRRRSAGTIPSLPASQEDGHAPPELSDYLMCVDQCAVHAASPDASPTLCATREGNMNCAFKLKCALMPPDERQEKAFADCEQKLGLTAQKRLKKSCECLKSSGVKIVCPK</sequence>
<reference evidence="4" key="1">
    <citation type="submission" date="2022-11" db="UniProtKB">
        <authorList>
            <consortium name="WormBaseParasite"/>
        </authorList>
    </citation>
    <scope>IDENTIFICATION</scope>
</reference>
<name>A0A914HLZ3_GLORO</name>
<dbReference type="WBParaSite" id="Gr19_v10_g2574.t1">
    <property type="protein sequence ID" value="Gr19_v10_g2574.t1"/>
    <property type="gene ID" value="Gr19_v10_g2574"/>
</dbReference>
<dbReference type="AlphaFoldDB" id="A0A914HLZ3"/>
<feature type="region of interest" description="Disordered" evidence="1">
    <location>
        <begin position="161"/>
        <end position="191"/>
    </location>
</feature>
<dbReference type="Proteomes" id="UP000887572">
    <property type="component" value="Unplaced"/>
</dbReference>
<evidence type="ECO:0000256" key="1">
    <source>
        <dbReference type="SAM" id="MobiDB-lite"/>
    </source>
</evidence>